<evidence type="ECO:0008006" key="4">
    <source>
        <dbReference type="Google" id="ProtNLM"/>
    </source>
</evidence>
<dbReference type="InterPro" id="IPR032710">
    <property type="entry name" value="NTF2-like_dom_sf"/>
</dbReference>
<comment type="caution">
    <text evidence="2">The sequence shown here is derived from an EMBL/GenBank/DDBJ whole genome shotgun (WGS) entry which is preliminary data.</text>
</comment>
<reference evidence="2 3" key="1">
    <citation type="submission" date="2015-07" db="EMBL/GenBank/DDBJ databases">
        <authorList>
            <person name="Noorani M."/>
        </authorList>
    </citation>
    <scope>NUCLEOTIDE SEQUENCE [LARGE SCALE GENOMIC DNA]</scope>
    <source>
        <strain evidence="2 3">NRRL B-24567</strain>
    </source>
</reference>
<evidence type="ECO:0000256" key="1">
    <source>
        <dbReference type="SAM" id="MobiDB-lite"/>
    </source>
</evidence>
<gene>
    <name evidence="2" type="ORF">ADK41_25660</name>
</gene>
<dbReference type="EMBL" id="LGCN01000215">
    <property type="protein sequence ID" value="KOT34845.1"/>
    <property type="molecule type" value="Genomic_DNA"/>
</dbReference>
<dbReference type="Proteomes" id="UP000037773">
    <property type="component" value="Unassembled WGS sequence"/>
</dbReference>
<name>A0A0M8QMG6_9ACTN</name>
<dbReference type="PATRIC" id="fig|36816.3.peg.5543"/>
<proteinExistence type="predicted"/>
<keyword evidence="3" id="KW-1185">Reference proteome</keyword>
<dbReference type="OrthoDB" id="4329166at2"/>
<sequence length="164" mass="17350">MPRCLPTPHHPGGHIRTRATTTLAVLLLTMLTACSSSEDSGDDVTAADSSASSPAVEGSSKPADDGSLQQAVEDYTAAYFDGDADTAYEMLSERCQGRITPEVYGAALEQAAADYGDGHPATDVKAEVSGDLARVSYRVEGLAKFDQKSQPWAREGGDWKYDAC</sequence>
<evidence type="ECO:0000313" key="3">
    <source>
        <dbReference type="Proteomes" id="UP000037773"/>
    </source>
</evidence>
<evidence type="ECO:0000313" key="2">
    <source>
        <dbReference type="EMBL" id="KOT34845.1"/>
    </source>
</evidence>
<accession>A0A0M8QMG6</accession>
<feature type="compositionally biased region" description="Low complexity" evidence="1">
    <location>
        <begin position="43"/>
        <end position="60"/>
    </location>
</feature>
<protein>
    <recommendedName>
        <fullName evidence="4">Lipoprotein</fullName>
    </recommendedName>
</protein>
<dbReference type="RefSeq" id="WP_051843508.1">
    <property type="nucleotide sequence ID" value="NZ_JBFBKA010000088.1"/>
</dbReference>
<dbReference type="PROSITE" id="PS51257">
    <property type="entry name" value="PROKAR_LIPOPROTEIN"/>
    <property type="match status" value="1"/>
</dbReference>
<dbReference type="SUPFAM" id="SSF54427">
    <property type="entry name" value="NTF2-like"/>
    <property type="match status" value="1"/>
</dbReference>
<organism evidence="2 3">
    <name type="scientific">Streptomyces caelestis</name>
    <dbReference type="NCBI Taxonomy" id="36816"/>
    <lineage>
        <taxon>Bacteria</taxon>
        <taxon>Bacillati</taxon>
        <taxon>Actinomycetota</taxon>
        <taxon>Actinomycetes</taxon>
        <taxon>Kitasatosporales</taxon>
        <taxon>Streptomycetaceae</taxon>
        <taxon>Streptomyces</taxon>
    </lineage>
</organism>
<feature type="region of interest" description="Disordered" evidence="1">
    <location>
        <begin position="37"/>
        <end position="68"/>
    </location>
</feature>
<dbReference type="AlphaFoldDB" id="A0A0M8QMG6"/>